<reference evidence="14" key="3">
    <citation type="submission" date="2015-06" db="UniProtKB">
        <authorList>
            <consortium name="EnsemblMetazoa"/>
        </authorList>
    </citation>
    <scope>IDENTIFICATION</scope>
</reference>
<keyword evidence="2" id="KW-0963">Cytoplasm</keyword>
<dbReference type="EMBL" id="AMQN01008007">
    <property type="status" value="NOT_ANNOTATED_CDS"/>
    <property type="molecule type" value="Genomic_DNA"/>
</dbReference>
<evidence type="ECO:0000256" key="8">
    <source>
        <dbReference type="ARBA" id="ARBA00075811"/>
    </source>
</evidence>
<dbReference type="Pfam" id="PF08059">
    <property type="entry name" value="SEP"/>
    <property type="match status" value="1"/>
</dbReference>
<organism evidence="13">
    <name type="scientific">Capitella teleta</name>
    <name type="common">Polychaete worm</name>
    <dbReference type="NCBI Taxonomy" id="283909"/>
    <lineage>
        <taxon>Eukaryota</taxon>
        <taxon>Metazoa</taxon>
        <taxon>Spiralia</taxon>
        <taxon>Lophotrochozoa</taxon>
        <taxon>Annelida</taxon>
        <taxon>Polychaeta</taxon>
        <taxon>Sedentaria</taxon>
        <taxon>Scolecida</taxon>
        <taxon>Capitellidae</taxon>
        <taxon>Capitella</taxon>
    </lineage>
</organism>
<feature type="region of interest" description="Disordered" evidence="11">
    <location>
        <begin position="20"/>
        <end position="49"/>
    </location>
</feature>
<evidence type="ECO:0000256" key="1">
    <source>
        <dbReference type="ARBA" id="ARBA00004245"/>
    </source>
</evidence>
<keyword evidence="4" id="KW-0206">Cytoskeleton</keyword>
<evidence type="ECO:0000256" key="10">
    <source>
        <dbReference type="SAM" id="Coils"/>
    </source>
</evidence>
<dbReference type="EnsemblMetazoa" id="CapteT219752">
    <property type="protein sequence ID" value="CapteP219752"/>
    <property type="gene ID" value="CapteG219752"/>
</dbReference>
<dbReference type="FunFam" id="3.30.420.210:FF:000003">
    <property type="entry name" value="UBX domain protein 11"/>
    <property type="match status" value="1"/>
</dbReference>
<dbReference type="Gene3D" id="3.30.420.210">
    <property type="entry name" value="SEP domain"/>
    <property type="match status" value="1"/>
</dbReference>
<evidence type="ECO:0000256" key="5">
    <source>
        <dbReference type="ARBA" id="ARBA00059434"/>
    </source>
</evidence>
<dbReference type="InterPro" id="IPR036241">
    <property type="entry name" value="NSFL1C_SEP_dom_sf"/>
</dbReference>
<gene>
    <name evidence="13" type="ORF">CAPTEDRAFT_219752</name>
</gene>
<evidence type="ECO:0000256" key="4">
    <source>
        <dbReference type="ARBA" id="ARBA00023212"/>
    </source>
</evidence>
<feature type="coiled-coil region" evidence="10">
    <location>
        <begin position="302"/>
        <end position="342"/>
    </location>
</feature>
<dbReference type="PANTHER" id="PTHR23333">
    <property type="entry name" value="UBX DOMAIN CONTAINING PROTEIN"/>
    <property type="match status" value="1"/>
</dbReference>
<evidence type="ECO:0000313" key="13">
    <source>
        <dbReference type="EMBL" id="ELU04902.1"/>
    </source>
</evidence>
<evidence type="ECO:0000256" key="11">
    <source>
        <dbReference type="SAM" id="MobiDB-lite"/>
    </source>
</evidence>
<comment type="function">
    <text evidence="5">May be involved in the reorganization of actin cytoskeleton mediated by RND1, RND2 and RND3. Promotes RHOA activation mediated by GNA12 and GNA13.</text>
</comment>
<dbReference type="GO" id="GO:0005856">
    <property type="term" value="C:cytoskeleton"/>
    <property type="evidence" value="ECO:0007669"/>
    <property type="project" value="UniProtKB-SubCell"/>
</dbReference>
<dbReference type="SUPFAM" id="SSF102848">
    <property type="entry name" value="NSFL1 (p97 ATPase) cofactor p47, SEP domain"/>
    <property type="match status" value="1"/>
</dbReference>
<dbReference type="OrthoDB" id="6149201at2759"/>
<evidence type="ECO:0000256" key="2">
    <source>
        <dbReference type="ARBA" id="ARBA00022490"/>
    </source>
</evidence>
<evidence type="ECO:0000256" key="7">
    <source>
        <dbReference type="ARBA" id="ARBA00073759"/>
    </source>
</evidence>
<feature type="compositionally biased region" description="Basic and acidic residues" evidence="11">
    <location>
        <begin position="21"/>
        <end position="33"/>
    </location>
</feature>
<dbReference type="PANTHER" id="PTHR23333:SF4">
    <property type="entry name" value="UBX DOMAIN-CONTAINING PROTEIN 11"/>
    <property type="match status" value="1"/>
</dbReference>
<evidence type="ECO:0000313" key="15">
    <source>
        <dbReference type="Proteomes" id="UP000014760"/>
    </source>
</evidence>
<dbReference type="PROSITE" id="PS51399">
    <property type="entry name" value="SEP"/>
    <property type="match status" value="1"/>
</dbReference>
<evidence type="ECO:0000256" key="3">
    <source>
        <dbReference type="ARBA" id="ARBA00023054"/>
    </source>
</evidence>
<evidence type="ECO:0000259" key="12">
    <source>
        <dbReference type="PROSITE" id="PS51399"/>
    </source>
</evidence>
<accession>R7ULT8</accession>
<reference evidence="15" key="1">
    <citation type="submission" date="2012-12" db="EMBL/GenBank/DDBJ databases">
        <authorList>
            <person name="Hellsten U."/>
            <person name="Grimwood J."/>
            <person name="Chapman J.A."/>
            <person name="Shapiro H."/>
            <person name="Aerts A."/>
            <person name="Otillar R.P."/>
            <person name="Terry A.Y."/>
            <person name="Boore J.L."/>
            <person name="Simakov O."/>
            <person name="Marletaz F."/>
            <person name="Cho S.-J."/>
            <person name="Edsinger-Gonzales E."/>
            <person name="Havlak P."/>
            <person name="Kuo D.-H."/>
            <person name="Larsson T."/>
            <person name="Lv J."/>
            <person name="Arendt D."/>
            <person name="Savage R."/>
            <person name="Osoegawa K."/>
            <person name="de Jong P."/>
            <person name="Lindberg D.R."/>
            <person name="Seaver E.C."/>
            <person name="Weisblat D.A."/>
            <person name="Putnam N.H."/>
            <person name="Grigoriev I.V."/>
            <person name="Rokhsar D.S."/>
        </authorList>
    </citation>
    <scope>NUCLEOTIDE SEQUENCE</scope>
    <source>
        <strain evidence="15">I ESC-2004</strain>
    </source>
</reference>
<evidence type="ECO:0000256" key="6">
    <source>
        <dbReference type="ARBA" id="ARBA00062345"/>
    </source>
</evidence>
<evidence type="ECO:0000256" key="9">
    <source>
        <dbReference type="ARBA" id="ARBA00081109"/>
    </source>
</evidence>
<dbReference type="InterPro" id="IPR012989">
    <property type="entry name" value="SEP_domain"/>
</dbReference>
<evidence type="ECO:0000313" key="14">
    <source>
        <dbReference type="EnsemblMetazoa" id="CapteP219752"/>
    </source>
</evidence>
<dbReference type="EMBL" id="KB301969">
    <property type="protein sequence ID" value="ELU04902.1"/>
    <property type="molecule type" value="Genomic_DNA"/>
</dbReference>
<feature type="domain" description="SEP" evidence="12">
    <location>
        <begin position="433"/>
        <end position="497"/>
    </location>
</feature>
<sequence>MGRRLNTVIPVLPKTLQPRAVDQDAVRKKETAAKQKQSTSFNQRHRAKEQPRIEIGTEVFIRDRNKYGLVTQHSHNPRSVFVEEDGGTILRRNRSALVPTPPQQTEASTVPTTTRCGRIVKPHQLIAFRAKNTMPGCKRKEIIHSEYREYSLHPPPSLFEVMSGPLSNLRKSRKVPLMPESGYSFVKFATYTSIISCLTWYLLPGEEVKPVMEQLFAINLKPSCYPVSFKFWPDCKDDETKLLDEITSHVSSNLTLSKSPRDSKNPRSKPHGSVPDDMELMSSMMSRISQAEIKSQRYTKEIIDKDKKIRILEEKVKILQNARDSSERVSDLERRCLNYQRQIHDMEAFLADYGMVWVGREVDSDASFSDDEDDIDTVSIERGGRWNPATSRTSDFQIDFDQVVRNIQELNAMAGEGISKIQHTKGGARLKHAEPVQLTLYKNGMVMFSGPFRPFSDPLTQRCMADIMDGYFPSELQGRFPDGVPFSVCIYLRDVLR</sequence>
<name>R7ULT8_CAPTE</name>
<dbReference type="STRING" id="283909.R7ULT8"/>
<dbReference type="HOGENOM" id="CLU_548889_0_0_1"/>
<dbReference type="GO" id="GO:0043161">
    <property type="term" value="P:proteasome-mediated ubiquitin-dependent protein catabolic process"/>
    <property type="evidence" value="ECO:0007669"/>
    <property type="project" value="TreeGrafter"/>
</dbReference>
<reference evidence="13 15" key="2">
    <citation type="journal article" date="2013" name="Nature">
        <title>Insights into bilaterian evolution from three spiralian genomes.</title>
        <authorList>
            <person name="Simakov O."/>
            <person name="Marletaz F."/>
            <person name="Cho S.J."/>
            <person name="Edsinger-Gonzales E."/>
            <person name="Havlak P."/>
            <person name="Hellsten U."/>
            <person name="Kuo D.H."/>
            <person name="Larsson T."/>
            <person name="Lv J."/>
            <person name="Arendt D."/>
            <person name="Savage R."/>
            <person name="Osoegawa K."/>
            <person name="de Jong P."/>
            <person name="Grimwood J."/>
            <person name="Chapman J.A."/>
            <person name="Shapiro H."/>
            <person name="Aerts A."/>
            <person name="Otillar R.P."/>
            <person name="Terry A.Y."/>
            <person name="Boore J.L."/>
            <person name="Grigoriev I.V."/>
            <person name="Lindberg D.R."/>
            <person name="Seaver E.C."/>
            <person name="Weisblat D.A."/>
            <person name="Putnam N.H."/>
            <person name="Rokhsar D.S."/>
        </authorList>
    </citation>
    <scope>NUCLEOTIDE SEQUENCE</scope>
    <source>
        <strain evidence="13 15">I ESC-2004</strain>
    </source>
</reference>
<dbReference type="Proteomes" id="UP000014760">
    <property type="component" value="Unassembled WGS sequence"/>
</dbReference>
<comment type="subcellular location">
    <subcellularLocation>
        <location evidence="1">Cytoplasm</location>
        <location evidence="1">Cytoskeleton</location>
    </subcellularLocation>
</comment>
<protein>
    <recommendedName>
        <fullName evidence="7">UBX domain-containing protein 11</fullName>
    </recommendedName>
    <alternativeName>
        <fullName evidence="9">Socius</fullName>
    </alternativeName>
    <alternativeName>
        <fullName evidence="8">UBX domain-containing protein 5</fullName>
    </alternativeName>
</protein>
<proteinExistence type="predicted"/>
<keyword evidence="15" id="KW-1185">Reference proteome</keyword>
<dbReference type="AlphaFoldDB" id="R7ULT8"/>
<feature type="region of interest" description="Disordered" evidence="11">
    <location>
        <begin position="253"/>
        <end position="278"/>
    </location>
</feature>
<comment type="subunit">
    <text evidence="6">Interacts with GNA12, GNA13, RND1, RND2 and RND3.</text>
</comment>
<keyword evidence="3 10" id="KW-0175">Coiled coil</keyword>
<dbReference type="GO" id="GO:0043130">
    <property type="term" value="F:ubiquitin binding"/>
    <property type="evidence" value="ECO:0007669"/>
    <property type="project" value="TreeGrafter"/>
</dbReference>